<dbReference type="RefSeq" id="WP_171782322.1">
    <property type="nucleotide sequence ID" value="NZ_BAAAML010000002.1"/>
</dbReference>
<feature type="transmembrane region" description="Helical" evidence="1">
    <location>
        <begin position="63"/>
        <end position="83"/>
    </location>
</feature>
<evidence type="ECO:0000256" key="1">
    <source>
        <dbReference type="SAM" id="Phobius"/>
    </source>
</evidence>
<keyword evidence="1" id="KW-1133">Transmembrane helix</keyword>
<dbReference type="EMBL" id="JABEZU010000001">
    <property type="protein sequence ID" value="NOV96086.1"/>
    <property type="molecule type" value="Genomic_DNA"/>
</dbReference>
<gene>
    <name evidence="4" type="ORF">HDG69_000639</name>
</gene>
<dbReference type="InterPro" id="IPR056411">
    <property type="entry name" value="CysS_C"/>
</dbReference>
<evidence type="ECO:0000259" key="2">
    <source>
        <dbReference type="Pfam" id="PF23493"/>
    </source>
</evidence>
<evidence type="ECO:0000259" key="3">
    <source>
        <dbReference type="Pfam" id="PF23494"/>
    </source>
</evidence>
<dbReference type="Pfam" id="PF23493">
    <property type="entry name" value="CysS_C"/>
    <property type="match status" value="1"/>
</dbReference>
<evidence type="ECO:0000313" key="4">
    <source>
        <dbReference type="EMBL" id="NOV96086.1"/>
    </source>
</evidence>
<accession>A0ABX2A0I9</accession>
<reference evidence="4 5" key="1">
    <citation type="submission" date="2020-05" db="EMBL/GenBank/DDBJ databases">
        <title>Genomic Encyclopedia of Type Strains, Phase III (KMG-III): the genomes of soil and plant-associated and newly described type strains.</title>
        <authorList>
            <person name="Whitman W."/>
        </authorList>
    </citation>
    <scope>NUCLEOTIDE SEQUENCE [LARGE SCALE GENOMIC DNA]</scope>
    <source>
        <strain evidence="4 5">KCTC 19046</strain>
    </source>
</reference>
<proteinExistence type="predicted"/>
<comment type="caution">
    <text evidence="4">The sequence shown here is derived from an EMBL/GenBank/DDBJ whole genome shotgun (WGS) entry which is preliminary data.</text>
</comment>
<keyword evidence="1" id="KW-0472">Membrane</keyword>
<organism evidence="4 5">
    <name type="scientific">Isoptericola halotolerans</name>
    <dbReference type="NCBI Taxonomy" id="300560"/>
    <lineage>
        <taxon>Bacteria</taxon>
        <taxon>Bacillati</taxon>
        <taxon>Actinomycetota</taxon>
        <taxon>Actinomycetes</taxon>
        <taxon>Micrococcales</taxon>
        <taxon>Promicromonosporaceae</taxon>
        <taxon>Isoptericola</taxon>
    </lineage>
</organism>
<feature type="domain" description="Cysteinyl-tRNA ligase anticodon binding" evidence="2">
    <location>
        <begin position="174"/>
        <end position="222"/>
    </location>
</feature>
<evidence type="ECO:0000313" key="5">
    <source>
        <dbReference type="Proteomes" id="UP000757540"/>
    </source>
</evidence>
<sequence>MTPTELRPSHAAAVALGVGTLVLGVVLGLVLSPVARWLQDVLEGTPLPVHGAVGVVADLPLTWSLPILSGAGLVGGVLLALVAESEMLRLTVADDHLEHRTDDREGWIERSDVAAVHRDGKDLVLLGDGGRPRARMAADDLNGSAIASTLRAHGWPWLDEDPYDADFEPWIHGRPGFSDVEQNLLRDRLDQRKDAAAVVRLDDELAACGLAVRERDGRLQVRRCGGDGEGRGTARRP</sequence>
<dbReference type="Proteomes" id="UP000757540">
    <property type="component" value="Unassembled WGS sequence"/>
</dbReference>
<protein>
    <submittedName>
        <fullName evidence="4">Uncharacterized protein</fullName>
    </submittedName>
</protein>
<keyword evidence="5" id="KW-1185">Reference proteome</keyword>
<dbReference type="InterPro" id="IPR057798">
    <property type="entry name" value="PH_YqeB"/>
</dbReference>
<keyword evidence="1" id="KW-0812">Transmembrane</keyword>
<feature type="transmembrane region" description="Helical" evidence="1">
    <location>
        <begin position="12"/>
        <end position="35"/>
    </location>
</feature>
<name>A0ABX2A0I9_9MICO</name>
<feature type="domain" description="YqeB PH" evidence="3">
    <location>
        <begin position="4"/>
        <end position="157"/>
    </location>
</feature>
<dbReference type="Pfam" id="PF23494">
    <property type="entry name" value="bPH_10"/>
    <property type="match status" value="1"/>
</dbReference>